<dbReference type="KEGG" id="nci:NCTC10296_01653"/>
<dbReference type="STRING" id="493.BWD07_03040"/>
<organism evidence="2 3">
    <name type="scientific">Neisseria canis</name>
    <dbReference type="NCBI Taxonomy" id="493"/>
    <lineage>
        <taxon>Bacteria</taxon>
        <taxon>Pseudomonadati</taxon>
        <taxon>Pseudomonadota</taxon>
        <taxon>Betaproteobacteria</taxon>
        <taxon>Neisseriales</taxon>
        <taxon>Neisseriaceae</taxon>
        <taxon>Neisseria</taxon>
    </lineage>
</organism>
<dbReference type="Gene3D" id="1.25.40.10">
    <property type="entry name" value="Tetratricopeptide repeat domain"/>
    <property type="match status" value="1"/>
</dbReference>
<name>A0A448D9L8_9NEIS</name>
<dbReference type="InterPro" id="IPR011990">
    <property type="entry name" value="TPR-like_helical_dom_sf"/>
</dbReference>
<gene>
    <name evidence="2" type="ORF">NCTC10296_01653</name>
</gene>
<dbReference type="SUPFAM" id="SSF48452">
    <property type="entry name" value="TPR-like"/>
    <property type="match status" value="1"/>
</dbReference>
<dbReference type="InterPro" id="IPR019734">
    <property type="entry name" value="TPR_rpt"/>
</dbReference>
<protein>
    <submittedName>
        <fullName evidence="2">Putative lipoprotein</fullName>
    </submittedName>
</protein>
<evidence type="ECO:0000313" key="3">
    <source>
        <dbReference type="Proteomes" id="UP000279284"/>
    </source>
</evidence>
<sequence>MINKTFLITKPASYKNISNRAKPSRAEAKTKLVCCILSSLMLAACSVGKLPSAAATQPEPSKHVVKTEEDILYPIIDEQTQINQLGIQLARLEQQVQTLQTRVQQLERRNKPRVAASTPRPRPSTGSSISADEAAQAQQMQQSAAQTLQYAQNQYRSGKFKAVVETLKHMESGGDGSDTARKSMYLLMQSHKHLNNCESAINIGNRFIGRFRNSQEAPEALFNIGQCQYSMQQQDIAKVTWRKLIQTYPDSPAAKRAHQQLNKK</sequence>
<evidence type="ECO:0000256" key="1">
    <source>
        <dbReference type="SAM" id="MobiDB-lite"/>
    </source>
</evidence>
<keyword evidence="3" id="KW-1185">Reference proteome</keyword>
<proteinExistence type="predicted"/>
<dbReference type="AlphaFoldDB" id="A0A448D9L8"/>
<dbReference type="Proteomes" id="UP000279284">
    <property type="component" value="Chromosome"/>
</dbReference>
<accession>A0A448D9L8</accession>
<evidence type="ECO:0000313" key="2">
    <source>
        <dbReference type="EMBL" id="VEF02164.1"/>
    </source>
</evidence>
<feature type="region of interest" description="Disordered" evidence="1">
    <location>
        <begin position="103"/>
        <end position="140"/>
    </location>
</feature>
<dbReference type="Pfam" id="PF13174">
    <property type="entry name" value="TPR_6"/>
    <property type="match status" value="1"/>
</dbReference>
<feature type="compositionally biased region" description="Low complexity" evidence="1">
    <location>
        <begin position="117"/>
        <end position="140"/>
    </location>
</feature>
<reference evidence="2 3" key="1">
    <citation type="submission" date="2018-12" db="EMBL/GenBank/DDBJ databases">
        <authorList>
            <consortium name="Pathogen Informatics"/>
        </authorList>
    </citation>
    <scope>NUCLEOTIDE SEQUENCE [LARGE SCALE GENOMIC DNA]</scope>
    <source>
        <strain evidence="2 3">NCTC10296</strain>
    </source>
</reference>
<dbReference type="EMBL" id="LR134313">
    <property type="protein sequence ID" value="VEF02164.1"/>
    <property type="molecule type" value="Genomic_DNA"/>
</dbReference>
<keyword evidence="2" id="KW-0449">Lipoprotein</keyword>